<dbReference type="PANTHER" id="PTHR43377:SF1">
    <property type="entry name" value="BILIVERDIN REDUCTASE A"/>
    <property type="match status" value="1"/>
</dbReference>
<dbReference type="Pfam" id="PF01408">
    <property type="entry name" value="GFO_IDH_MocA"/>
    <property type="match status" value="1"/>
</dbReference>
<dbReference type="EMBL" id="CP017641">
    <property type="protein sequence ID" value="APZ91502.1"/>
    <property type="molecule type" value="Genomic_DNA"/>
</dbReference>
<dbReference type="GO" id="GO:0000166">
    <property type="term" value="F:nucleotide binding"/>
    <property type="evidence" value="ECO:0007669"/>
    <property type="project" value="InterPro"/>
</dbReference>
<dbReference type="InterPro" id="IPR051450">
    <property type="entry name" value="Gfo/Idh/MocA_Oxidoreductases"/>
</dbReference>
<dbReference type="Proteomes" id="UP000187735">
    <property type="component" value="Chromosome"/>
</dbReference>
<reference evidence="3 4" key="1">
    <citation type="journal article" date="2016" name="Front. Microbiol.">
        <title>Fuerstia marisgermanicae gen. nov., sp. nov., an Unusual Member of the Phylum Planctomycetes from the German Wadden Sea.</title>
        <authorList>
            <person name="Kohn T."/>
            <person name="Heuer A."/>
            <person name="Jogler M."/>
            <person name="Vollmers J."/>
            <person name="Boedeker C."/>
            <person name="Bunk B."/>
            <person name="Rast P."/>
            <person name="Borchert D."/>
            <person name="Glockner I."/>
            <person name="Freese H.M."/>
            <person name="Klenk H.P."/>
            <person name="Overmann J."/>
            <person name="Kaster A.K."/>
            <person name="Rohde M."/>
            <person name="Wiegand S."/>
            <person name="Jogler C."/>
        </authorList>
    </citation>
    <scope>NUCLEOTIDE SEQUENCE [LARGE SCALE GENOMIC DNA]</scope>
    <source>
        <strain evidence="3 4">NH11</strain>
    </source>
</reference>
<dbReference type="EC" id="1.1.1.18" evidence="3"/>
<sequence length="340" mass="37207">MLKSVRWGIIGIGRFGAIHAQTVQSLYGSELAAVCHHDPEKLAAAASAYPETSATCDYRDLLQDNRVDAVSITTHWQQHFSIAKAALEAGKHVFLEKPMAETSEQCRELVALAADSPGFLMVGHVCRFDPRASLAERSIRDGAIGRIVSMHAKRNLPRAPGHIRLDKISPLMGDGIHDADLMLWFMNQMPTRVYARNVRASDFRYADVGWAMLEFGDAAVGVIETVWCLPENVSTVIDAKIEVIGTDGMLTVDCSETGFQMVNADGIKMRDTVYWPEQHGRRVGALAEQLAYFANCVRTNTAPTVSTPLDAAKAVTVMEAAERSAKLHSPVEIPSPDADF</sequence>
<dbReference type="STRING" id="1891926.Fuma_01090"/>
<dbReference type="OrthoDB" id="9815825at2"/>
<dbReference type="RefSeq" id="WP_077023250.1">
    <property type="nucleotide sequence ID" value="NZ_CP017641.1"/>
</dbReference>
<feature type="domain" description="GFO/IDH/MocA-like oxidoreductase" evidence="2">
    <location>
        <begin position="136"/>
        <end position="250"/>
    </location>
</feature>
<evidence type="ECO:0000259" key="2">
    <source>
        <dbReference type="Pfam" id="PF22725"/>
    </source>
</evidence>
<protein>
    <submittedName>
        <fullName evidence="3">Inositol 2-dehydrogenase</fullName>
        <ecNumber evidence="3">1.1.1.18</ecNumber>
    </submittedName>
</protein>
<dbReference type="Pfam" id="PF22725">
    <property type="entry name" value="GFO_IDH_MocA_C3"/>
    <property type="match status" value="1"/>
</dbReference>
<accession>A0A1P8WBR8</accession>
<evidence type="ECO:0000313" key="4">
    <source>
        <dbReference type="Proteomes" id="UP000187735"/>
    </source>
</evidence>
<dbReference type="Gene3D" id="3.40.50.720">
    <property type="entry name" value="NAD(P)-binding Rossmann-like Domain"/>
    <property type="match status" value="1"/>
</dbReference>
<organism evidence="3 4">
    <name type="scientific">Fuerstiella marisgermanici</name>
    <dbReference type="NCBI Taxonomy" id="1891926"/>
    <lineage>
        <taxon>Bacteria</taxon>
        <taxon>Pseudomonadati</taxon>
        <taxon>Planctomycetota</taxon>
        <taxon>Planctomycetia</taxon>
        <taxon>Planctomycetales</taxon>
        <taxon>Planctomycetaceae</taxon>
        <taxon>Fuerstiella</taxon>
    </lineage>
</organism>
<name>A0A1P8WBR8_9PLAN</name>
<evidence type="ECO:0000313" key="3">
    <source>
        <dbReference type="EMBL" id="APZ91502.1"/>
    </source>
</evidence>
<dbReference type="InterPro" id="IPR036291">
    <property type="entry name" value="NAD(P)-bd_dom_sf"/>
</dbReference>
<dbReference type="Gene3D" id="3.30.360.10">
    <property type="entry name" value="Dihydrodipicolinate Reductase, domain 2"/>
    <property type="match status" value="1"/>
</dbReference>
<dbReference type="SUPFAM" id="SSF55347">
    <property type="entry name" value="Glyceraldehyde-3-phosphate dehydrogenase-like, C-terminal domain"/>
    <property type="match status" value="1"/>
</dbReference>
<dbReference type="GO" id="GO:0050112">
    <property type="term" value="F:inositol 2-dehydrogenase (NAD+) activity"/>
    <property type="evidence" value="ECO:0007669"/>
    <property type="project" value="UniProtKB-EC"/>
</dbReference>
<dbReference type="SUPFAM" id="SSF51735">
    <property type="entry name" value="NAD(P)-binding Rossmann-fold domains"/>
    <property type="match status" value="1"/>
</dbReference>
<feature type="domain" description="Gfo/Idh/MocA-like oxidoreductase N-terminal" evidence="1">
    <location>
        <begin position="5"/>
        <end position="124"/>
    </location>
</feature>
<dbReference type="KEGG" id="fmr:Fuma_01090"/>
<dbReference type="AlphaFoldDB" id="A0A1P8WBR8"/>
<proteinExistence type="predicted"/>
<gene>
    <name evidence="3" type="primary">iolG_5</name>
    <name evidence="3" type="ORF">Fuma_01090</name>
</gene>
<dbReference type="InterPro" id="IPR055170">
    <property type="entry name" value="GFO_IDH_MocA-like_dom"/>
</dbReference>
<dbReference type="PANTHER" id="PTHR43377">
    <property type="entry name" value="BILIVERDIN REDUCTASE A"/>
    <property type="match status" value="1"/>
</dbReference>
<dbReference type="InterPro" id="IPR000683">
    <property type="entry name" value="Gfo/Idh/MocA-like_OxRdtase_N"/>
</dbReference>
<evidence type="ECO:0000259" key="1">
    <source>
        <dbReference type="Pfam" id="PF01408"/>
    </source>
</evidence>
<keyword evidence="4" id="KW-1185">Reference proteome</keyword>
<keyword evidence="3" id="KW-0560">Oxidoreductase</keyword>